<dbReference type="EMBL" id="CP072931">
    <property type="protein sequence ID" value="QTZ90795.1"/>
    <property type="molecule type" value="Genomic_DNA"/>
</dbReference>
<protein>
    <submittedName>
        <fullName evidence="1">DUF3761 domain-containing protein</fullName>
    </submittedName>
</protein>
<evidence type="ECO:0000313" key="2">
    <source>
        <dbReference type="Proteomes" id="UP000009036"/>
    </source>
</evidence>
<organism evidence="1 2">
    <name type="scientific">Streptomyces auratus AGR0001</name>
    <dbReference type="NCBI Taxonomy" id="1160718"/>
    <lineage>
        <taxon>Bacteria</taxon>
        <taxon>Bacillati</taxon>
        <taxon>Actinomycetota</taxon>
        <taxon>Actinomycetes</taxon>
        <taxon>Kitasatosporales</taxon>
        <taxon>Streptomycetaceae</taxon>
        <taxon>Streptomyces</taxon>
    </lineage>
</organism>
<name>A0A8B1N5K3_9ACTN</name>
<evidence type="ECO:0000313" key="1">
    <source>
        <dbReference type="EMBL" id="QTZ90795.1"/>
    </source>
</evidence>
<dbReference type="AlphaFoldDB" id="A0A8B1N5K3"/>
<proteinExistence type="predicted"/>
<accession>A0A8B1N5K3</accession>
<dbReference type="InterPro" id="IPR022236">
    <property type="entry name" value="DUF3761"/>
</dbReference>
<gene>
    <name evidence="1" type="ORF">SU9_004370</name>
</gene>
<keyword evidence="2" id="KW-1185">Reference proteome</keyword>
<dbReference type="KEGG" id="sauh:SU9_004370"/>
<dbReference type="Proteomes" id="UP000009036">
    <property type="component" value="Chromosome"/>
</dbReference>
<reference evidence="1" key="1">
    <citation type="journal article" date="2012" name="J. Bacteriol.">
        <title>Genome Sequence of Streptomyces auratus Strain AGR0001, a Phoslactomycin-Producing Actinomycete.</title>
        <authorList>
            <person name="Han X."/>
            <person name="Li M."/>
            <person name="Ding Z."/>
            <person name="Zhao J."/>
            <person name="Ji K."/>
            <person name="Wen M."/>
            <person name="Lu T."/>
        </authorList>
    </citation>
    <scope>NUCLEOTIDE SEQUENCE</scope>
    <source>
        <strain evidence="1">AGR0001</strain>
    </source>
</reference>
<sequence>MPTMTLCSRRSHIHHNSWIFRPGGMSSRQAQLSNRNHQGGTLLNTHRAARRIRSAFAAAALATAVIAPVTLGATTAQAATVHCAHHTTGTCGTHIKHPRGAMAKCKDGTWSYSRHFSGTCSHHHGVRYWFK</sequence>
<dbReference type="Pfam" id="PF12587">
    <property type="entry name" value="DUF3761"/>
    <property type="match status" value="1"/>
</dbReference>
<reference evidence="1" key="2">
    <citation type="submission" date="2021-04" db="EMBL/GenBank/DDBJ databases">
        <authorList>
            <person name="Wen M.-L."/>
            <person name="Han X.-L."/>
            <person name="Xiong J."/>
        </authorList>
    </citation>
    <scope>NUCLEOTIDE SEQUENCE</scope>
    <source>
        <strain evidence="1">AGR0001</strain>
    </source>
</reference>